<feature type="region of interest" description="Disordered" evidence="1">
    <location>
        <begin position="28"/>
        <end position="60"/>
    </location>
</feature>
<gene>
    <name evidence="4" type="ORF">HG543_36020</name>
</gene>
<keyword evidence="2" id="KW-0812">Transmembrane</keyword>
<feature type="transmembrane region" description="Helical" evidence="2">
    <location>
        <begin position="135"/>
        <end position="157"/>
    </location>
</feature>
<evidence type="ECO:0000256" key="2">
    <source>
        <dbReference type="SAM" id="Phobius"/>
    </source>
</evidence>
<keyword evidence="5" id="KW-1185">Reference proteome</keyword>
<evidence type="ECO:0000256" key="3">
    <source>
        <dbReference type="SAM" id="SignalP"/>
    </source>
</evidence>
<protein>
    <recommendedName>
        <fullName evidence="6">Lipoprotein</fullName>
    </recommendedName>
</protein>
<keyword evidence="2" id="KW-0472">Membrane</keyword>
<dbReference type="Proteomes" id="UP000518300">
    <property type="component" value="Unassembled WGS sequence"/>
</dbReference>
<dbReference type="AlphaFoldDB" id="A0A848LRC4"/>
<proteinExistence type="predicted"/>
<accession>A0A848LRC4</accession>
<reference evidence="4 5" key="1">
    <citation type="submission" date="2020-04" db="EMBL/GenBank/DDBJ databases">
        <title>Draft genome of Pyxidicoccus fallax type strain.</title>
        <authorList>
            <person name="Whitworth D.E."/>
        </authorList>
    </citation>
    <scope>NUCLEOTIDE SEQUENCE [LARGE SCALE GENOMIC DNA]</scope>
    <source>
        <strain evidence="4 5">DSM 14698</strain>
    </source>
</reference>
<name>A0A848LRC4_9BACT</name>
<feature type="transmembrane region" description="Helical" evidence="2">
    <location>
        <begin position="169"/>
        <end position="188"/>
    </location>
</feature>
<feature type="signal peptide" evidence="3">
    <location>
        <begin position="1"/>
        <end position="24"/>
    </location>
</feature>
<evidence type="ECO:0008006" key="6">
    <source>
        <dbReference type="Google" id="ProtNLM"/>
    </source>
</evidence>
<sequence length="236" mass="23717">MSLPCSTPAVSLLLLCLLAPVAQAASDAPLRRDVEPRGAPSDSGEGTRLPGMSGVPADSDGKDVPLSAGAWAAHGGLALLPLGGIWGASRVGGDTRLGATASETAAGMLLGSMPARLLFFRPVAPSRGRWMELEVASFGAGLVLTPPLTALGTWGMGELAFGRSRDRGDAYLGALGGAAAGMLLGVAVHEVLVKLSGPSARLKTGRQLIALGIIGAGATVGYQWAGGGPRPDRHTP</sequence>
<keyword evidence="3" id="KW-0732">Signal</keyword>
<evidence type="ECO:0000313" key="5">
    <source>
        <dbReference type="Proteomes" id="UP000518300"/>
    </source>
</evidence>
<evidence type="ECO:0000313" key="4">
    <source>
        <dbReference type="EMBL" id="NMO20229.1"/>
    </source>
</evidence>
<dbReference type="EMBL" id="JABBJJ010000231">
    <property type="protein sequence ID" value="NMO20229.1"/>
    <property type="molecule type" value="Genomic_DNA"/>
</dbReference>
<evidence type="ECO:0000256" key="1">
    <source>
        <dbReference type="SAM" id="MobiDB-lite"/>
    </source>
</evidence>
<dbReference type="RefSeq" id="WP_169349450.1">
    <property type="nucleotide sequence ID" value="NZ_JABBJJ010000231.1"/>
</dbReference>
<feature type="chain" id="PRO_5032472398" description="Lipoprotein" evidence="3">
    <location>
        <begin position="25"/>
        <end position="236"/>
    </location>
</feature>
<feature type="transmembrane region" description="Helical" evidence="2">
    <location>
        <begin position="208"/>
        <end position="225"/>
    </location>
</feature>
<keyword evidence="2" id="KW-1133">Transmembrane helix</keyword>
<comment type="caution">
    <text evidence="4">The sequence shown here is derived from an EMBL/GenBank/DDBJ whole genome shotgun (WGS) entry which is preliminary data.</text>
</comment>
<organism evidence="4 5">
    <name type="scientific">Pyxidicoccus fallax</name>
    <dbReference type="NCBI Taxonomy" id="394095"/>
    <lineage>
        <taxon>Bacteria</taxon>
        <taxon>Pseudomonadati</taxon>
        <taxon>Myxococcota</taxon>
        <taxon>Myxococcia</taxon>
        <taxon>Myxococcales</taxon>
        <taxon>Cystobacterineae</taxon>
        <taxon>Myxococcaceae</taxon>
        <taxon>Pyxidicoccus</taxon>
    </lineage>
</organism>